<name>A0AAV4WX62_CAEEX</name>
<accession>A0AAV4WX62</accession>
<dbReference type="EMBL" id="BPLR01016783">
    <property type="protein sequence ID" value="GIY86355.1"/>
    <property type="molecule type" value="Genomic_DNA"/>
</dbReference>
<keyword evidence="1" id="KW-0812">Transmembrane</keyword>
<sequence>MICISTILVFQDDICFVALCFTLWLVLTSYPNFGIQRLQSDMRFLAIPFIWNTTHRPNPPCSASTSCSGQVAQLLVGILQVRGSHSLSVDRGWKVTDDPQHIGRRCKQEYSVLTISPTS</sequence>
<comment type="caution">
    <text evidence="2">The sequence shown here is derived from an EMBL/GenBank/DDBJ whole genome shotgun (WGS) entry which is preliminary data.</text>
</comment>
<keyword evidence="1" id="KW-1133">Transmembrane helix</keyword>
<reference evidence="2 3" key="1">
    <citation type="submission" date="2021-06" db="EMBL/GenBank/DDBJ databases">
        <title>Caerostris extrusa draft genome.</title>
        <authorList>
            <person name="Kono N."/>
            <person name="Arakawa K."/>
        </authorList>
    </citation>
    <scope>NUCLEOTIDE SEQUENCE [LARGE SCALE GENOMIC DNA]</scope>
</reference>
<keyword evidence="3" id="KW-1185">Reference proteome</keyword>
<keyword evidence="1" id="KW-0472">Membrane</keyword>
<gene>
    <name evidence="2" type="ORF">CEXT_665511</name>
</gene>
<dbReference type="Proteomes" id="UP001054945">
    <property type="component" value="Unassembled WGS sequence"/>
</dbReference>
<evidence type="ECO:0000313" key="2">
    <source>
        <dbReference type="EMBL" id="GIY86355.1"/>
    </source>
</evidence>
<proteinExistence type="predicted"/>
<protein>
    <submittedName>
        <fullName evidence="2">Uncharacterized protein</fullName>
    </submittedName>
</protein>
<evidence type="ECO:0000313" key="3">
    <source>
        <dbReference type="Proteomes" id="UP001054945"/>
    </source>
</evidence>
<dbReference type="AlphaFoldDB" id="A0AAV4WX62"/>
<evidence type="ECO:0000256" key="1">
    <source>
        <dbReference type="SAM" id="Phobius"/>
    </source>
</evidence>
<feature type="transmembrane region" description="Helical" evidence="1">
    <location>
        <begin position="14"/>
        <end position="33"/>
    </location>
</feature>
<organism evidence="2 3">
    <name type="scientific">Caerostris extrusa</name>
    <name type="common">Bark spider</name>
    <name type="synonym">Caerostris bankana</name>
    <dbReference type="NCBI Taxonomy" id="172846"/>
    <lineage>
        <taxon>Eukaryota</taxon>
        <taxon>Metazoa</taxon>
        <taxon>Ecdysozoa</taxon>
        <taxon>Arthropoda</taxon>
        <taxon>Chelicerata</taxon>
        <taxon>Arachnida</taxon>
        <taxon>Araneae</taxon>
        <taxon>Araneomorphae</taxon>
        <taxon>Entelegynae</taxon>
        <taxon>Araneoidea</taxon>
        <taxon>Araneidae</taxon>
        <taxon>Caerostris</taxon>
    </lineage>
</organism>